<organism evidence="1 2">
    <name type="scientific">Naganishia vaughanmartiniae</name>
    <dbReference type="NCBI Taxonomy" id="1424756"/>
    <lineage>
        <taxon>Eukaryota</taxon>
        <taxon>Fungi</taxon>
        <taxon>Dikarya</taxon>
        <taxon>Basidiomycota</taxon>
        <taxon>Agaricomycotina</taxon>
        <taxon>Tremellomycetes</taxon>
        <taxon>Filobasidiales</taxon>
        <taxon>Filobasidiaceae</taxon>
        <taxon>Naganishia</taxon>
    </lineage>
</organism>
<name>A0ACC2XIU0_9TREE</name>
<protein>
    <submittedName>
        <fullName evidence="1">Uncharacterized protein</fullName>
    </submittedName>
</protein>
<dbReference type="EMBL" id="JASBWU010000002">
    <property type="protein sequence ID" value="KAJ9123877.1"/>
    <property type="molecule type" value="Genomic_DNA"/>
</dbReference>
<gene>
    <name evidence="1" type="ORF">QFC22_000665</name>
</gene>
<accession>A0ACC2XIU0</accession>
<reference evidence="1" key="1">
    <citation type="submission" date="2023-04" db="EMBL/GenBank/DDBJ databases">
        <title>Draft Genome sequencing of Naganishia species isolated from polar environments using Oxford Nanopore Technology.</title>
        <authorList>
            <person name="Leo P."/>
            <person name="Venkateswaran K."/>
        </authorList>
    </citation>
    <scope>NUCLEOTIDE SEQUENCE</scope>
    <source>
        <strain evidence="1">MNA-CCFEE 5425</strain>
    </source>
</reference>
<dbReference type="Proteomes" id="UP001243375">
    <property type="component" value="Unassembled WGS sequence"/>
</dbReference>
<proteinExistence type="predicted"/>
<keyword evidence="2" id="KW-1185">Reference proteome</keyword>
<comment type="caution">
    <text evidence="1">The sequence shown here is derived from an EMBL/GenBank/DDBJ whole genome shotgun (WGS) entry which is preliminary data.</text>
</comment>
<sequence>MKRSIHTTQSSVEGNFPTKQRAWQQFARGKPKNVLKLVKDAPVPRPAADEVLVKVHSAALNPVGPKLMSSVPWPIARYPIVPENDFSGVIVDPNGHKEWKVGQEVVGSYVEIFDKLRKGQGVLAEYANISTKFIIPKPPNVPFPEAAGLPIVGMTAYEGLITRGKLTAGQRVFINGGSSAVGAMAIQIAKQQGAIVVTSCSAGKSDFVKGLGADVVLDYQASPLPTQLAKLEPFDLIMDCIGTISLYLSCAKYLKRKCPYVAVGIDVHGLSTLQTMKAFLAVFAGASLPAFLGGVPRKFGVFGMSYDEKAFRTLADMVDKGIIHVPIDSVYSWEKEDVMKAYDRQMSARARGKIIIDMQREL</sequence>
<evidence type="ECO:0000313" key="1">
    <source>
        <dbReference type="EMBL" id="KAJ9123877.1"/>
    </source>
</evidence>
<evidence type="ECO:0000313" key="2">
    <source>
        <dbReference type="Proteomes" id="UP001243375"/>
    </source>
</evidence>